<feature type="transmembrane region" description="Helical" evidence="1">
    <location>
        <begin position="69"/>
        <end position="90"/>
    </location>
</feature>
<dbReference type="InterPro" id="IPR036259">
    <property type="entry name" value="MFS_trans_sf"/>
</dbReference>
<feature type="transmembrane region" description="Helical" evidence="1">
    <location>
        <begin position="97"/>
        <end position="120"/>
    </location>
</feature>
<feature type="transmembrane region" description="Helical" evidence="1">
    <location>
        <begin position="287"/>
        <end position="305"/>
    </location>
</feature>
<feature type="transmembrane region" description="Helical" evidence="1">
    <location>
        <begin position="27"/>
        <end position="49"/>
    </location>
</feature>
<keyword evidence="1" id="KW-0812">Transmembrane</keyword>
<name>A0A8H6XMU1_9AGAR</name>
<reference evidence="2" key="1">
    <citation type="submission" date="2020-05" db="EMBL/GenBank/DDBJ databases">
        <title>Mycena genomes resolve the evolution of fungal bioluminescence.</title>
        <authorList>
            <person name="Tsai I.J."/>
        </authorList>
    </citation>
    <scope>NUCLEOTIDE SEQUENCE</scope>
    <source>
        <strain evidence="2">CCC161011</strain>
    </source>
</reference>
<dbReference type="EMBL" id="JACAZI010000015">
    <property type="protein sequence ID" value="KAF7344153.1"/>
    <property type="molecule type" value="Genomic_DNA"/>
</dbReference>
<feature type="transmembrane region" description="Helical" evidence="1">
    <location>
        <begin position="140"/>
        <end position="160"/>
    </location>
</feature>
<feature type="transmembrane region" description="Helical" evidence="1">
    <location>
        <begin position="181"/>
        <end position="202"/>
    </location>
</feature>
<gene>
    <name evidence="2" type="ORF">MVEN_01705500</name>
</gene>
<protein>
    <submittedName>
        <fullName evidence="2">Mfs monocarboxylate transporter</fullName>
    </submittedName>
</protein>
<evidence type="ECO:0000313" key="2">
    <source>
        <dbReference type="EMBL" id="KAF7344153.1"/>
    </source>
</evidence>
<sequence length="354" mass="38313">MYPKHAMIFVPGLVVERLFDIGHYRILFADGSPLVVFSCFLVPQCNVYWHFMLCQDFGVGVLSGLFSGAGRPIGSAFMFSTMFAIVRHWFRKRHGFALGLTCFGGAIGATWQPIILRQLIAKAGYVRQFSGAYLSLRYSQIPVGHMNLMFLVLVITNLCLSRRLSPAKAPGSILGLHAFCNRAFSAFGGCTFATFLGLYTTLGISPNFAFYLVGTANLSSGVGRVTPGRFGEVLNPKFPELRLTVGAPNSMTIMTAIAGAASIAWSFCRTAPKNYGHFRSLWVLLDAWLALIGSAVGQMGGVVDIGRRLGTINTIAGIGALCGPPISGFFTESRLGYVAGEDMGFNIFACEFPF</sequence>
<evidence type="ECO:0000313" key="3">
    <source>
        <dbReference type="Proteomes" id="UP000620124"/>
    </source>
</evidence>
<feature type="transmembrane region" description="Helical" evidence="1">
    <location>
        <begin position="247"/>
        <end position="267"/>
    </location>
</feature>
<proteinExistence type="predicted"/>
<accession>A0A8H6XMU1</accession>
<dbReference type="PANTHER" id="PTHR11360:SF177">
    <property type="entry name" value="RIBOFLAVIN TRANSPORTER MCH5"/>
    <property type="match status" value="1"/>
</dbReference>
<keyword evidence="3" id="KW-1185">Reference proteome</keyword>
<comment type="caution">
    <text evidence="2">The sequence shown here is derived from an EMBL/GenBank/DDBJ whole genome shotgun (WGS) entry which is preliminary data.</text>
</comment>
<dbReference type="InterPro" id="IPR050327">
    <property type="entry name" value="Proton-linked_MCT"/>
</dbReference>
<organism evidence="2 3">
    <name type="scientific">Mycena venus</name>
    <dbReference type="NCBI Taxonomy" id="2733690"/>
    <lineage>
        <taxon>Eukaryota</taxon>
        <taxon>Fungi</taxon>
        <taxon>Dikarya</taxon>
        <taxon>Basidiomycota</taxon>
        <taxon>Agaricomycotina</taxon>
        <taxon>Agaricomycetes</taxon>
        <taxon>Agaricomycetidae</taxon>
        <taxon>Agaricales</taxon>
        <taxon>Marasmiineae</taxon>
        <taxon>Mycenaceae</taxon>
        <taxon>Mycena</taxon>
    </lineage>
</organism>
<dbReference type="SUPFAM" id="SSF103473">
    <property type="entry name" value="MFS general substrate transporter"/>
    <property type="match status" value="1"/>
</dbReference>
<dbReference type="Proteomes" id="UP000620124">
    <property type="component" value="Unassembled WGS sequence"/>
</dbReference>
<dbReference type="AlphaFoldDB" id="A0A8H6XMU1"/>
<evidence type="ECO:0000256" key="1">
    <source>
        <dbReference type="SAM" id="Phobius"/>
    </source>
</evidence>
<dbReference type="OrthoDB" id="6509908at2759"/>
<keyword evidence="1" id="KW-1133">Transmembrane helix</keyword>
<dbReference type="PANTHER" id="PTHR11360">
    <property type="entry name" value="MONOCARBOXYLATE TRANSPORTER"/>
    <property type="match status" value="1"/>
</dbReference>
<keyword evidence="1" id="KW-0472">Membrane</keyword>